<dbReference type="AlphaFoldDB" id="A0A7D6ZSZ6"/>
<dbReference type="InterPro" id="IPR000073">
    <property type="entry name" value="AB_hydrolase_1"/>
</dbReference>
<dbReference type="EMBL" id="CP059399">
    <property type="protein sequence ID" value="QLY27929.1"/>
    <property type="molecule type" value="Genomic_DNA"/>
</dbReference>
<dbReference type="PANTHER" id="PTHR43798:SF31">
    <property type="entry name" value="AB HYDROLASE SUPERFAMILY PROTEIN YCLE"/>
    <property type="match status" value="1"/>
</dbReference>
<evidence type="ECO:0000256" key="1">
    <source>
        <dbReference type="ARBA" id="ARBA00022801"/>
    </source>
</evidence>
<dbReference type="GO" id="GO:0016787">
    <property type="term" value="F:hydrolase activity"/>
    <property type="evidence" value="ECO:0007669"/>
    <property type="project" value="UniProtKB-KW"/>
</dbReference>
<protein>
    <submittedName>
        <fullName evidence="3">Alpha/beta hydrolase</fullName>
    </submittedName>
</protein>
<keyword evidence="4" id="KW-1185">Reference proteome</keyword>
<dbReference type="SUPFAM" id="SSF53474">
    <property type="entry name" value="alpha/beta-Hydrolases"/>
    <property type="match status" value="1"/>
</dbReference>
<dbReference type="Pfam" id="PF00561">
    <property type="entry name" value="Abhydrolase_1"/>
    <property type="match status" value="1"/>
</dbReference>
<dbReference type="InterPro" id="IPR050266">
    <property type="entry name" value="AB_hydrolase_sf"/>
</dbReference>
<dbReference type="PANTHER" id="PTHR43798">
    <property type="entry name" value="MONOACYLGLYCEROL LIPASE"/>
    <property type="match status" value="1"/>
</dbReference>
<keyword evidence="1 3" id="KW-0378">Hydrolase</keyword>
<dbReference type="RefSeq" id="WP_181579137.1">
    <property type="nucleotide sequence ID" value="NZ_CP059399.1"/>
</dbReference>
<evidence type="ECO:0000313" key="4">
    <source>
        <dbReference type="Proteomes" id="UP000515512"/>
    </source>
</evidence>
<organism evidence="3 4">
    <name type="scientific">Nocardia huaxiensis</name>
    <dbReference type="NCBI Taxonomy" id="2755382"/>
    <lineage>
        <taxon>Bacteria</taxon>
        <taxon>Bacillati</taxon>
        <taxon>Actinomycetota</taxon>
        <taxon>Actinomycetes</taxon>
        <taxon>Mycobacteriales</taxon>
        <taxon>Nocardiaceae</taxon>
        <taxon>Nocardia</taxon>
    </lineage>
</organism>
<reference evidence="3 4" key="1">
    <citation type="submission" date="2020-07" db="EMBL/GenBank/DDBJ databases">
        <authorList>
            <person name="Zhuang K."/>
            <person name="Ran Y."/>
        </authorList>
    </citation>
    <scope>NUCLEOTIDE SEQUENCE [LARGE SCALE GENOMIC DNA]</scope>
    <source>
        <strain evidence="3 4">WCH-YHL-001</strain>
    </source>
</reference>
<dbReference type="KEGG" id="nhu:H0264_21140"/>
<gene>
    <name evidence="3" type="ORF">H0264_21140</name>
</gene>
<evidence type="ECO:0000259" key="2">
    <source>
        <dbReference type="Pfam" id="PF00561"/>
    </source>
</evidence>
<name>A0A7D6ZSZ6_9NOCA</name>
<dbReference type="PRINTS" id="PR00111">
    <property type="entry name" value="ABHYDROLASE"/>
</dbReference>
<proteinExistence type="predicted"/>
<dbReference type="InterPro" id="IPR029058">
    <property type="entry name" value="AB_hydrolase_fold"/>
</dbReference>
<sequence>MASGGSEQVRAAAGLFVEAAGAGPPVVFTHDALSHCGSWDAQFEALAKDHRVVRWDRRGYGRSPRPTGPYSSSEDLAAVARAVADEPVTLIGCSFGGLVTLWCALEHPDLVGRLILIGSLVSGLSLSEHFLTRGGRDIPTRDDSITDQISYWTETDPWFVAPANPGARQRLRDILRASPGNLDPPMELERMSQAPALPRLGEIAVPTLVVVGEFDHPDVHAHCGAIEAGIPAAARIVLGGSGHLPQLETPAACTTVIREFLDESS</sequence>
<dbReference type="Gene3D" id="3.40.50.1820">
    <property type="entry name" value="alpha/beta hydrolase"/>
    <property type="match status" value="1"/>
</dbReference>
<feature type="domain" description="AB hydrolase-1" evidence="2">
    <location>
        <begin position="24"/>
        <end position="249"/>
    </location>
</feature>
<dbReference type="Proteomes" id="UP000515512">
    <property type="component" value="Chromosome"/>
</dbReference>
<evidence type="ECO:0000313" key="3">
    <source>
        <dbReference type="EMBL" id="QLY27929.1"/>
    </source>
</evidence>
<accession>A0A7D6ZSZ6</accession>
<dbReference type="GO" id="GO:0016020">
    <property type="term" value="C:membrane"/>
    <property type="evidence" value="ECO:0007669"/>
    <property type="project" value="TreeGrafter"/>
</dbReference>